<dbReference type="eggNOG" id="COG3646">
    <property type="taxonomic scope" value="Bacteria"/>
</dbReference>
<gene>
    <name evidence="2" type="ordered locus">ECA2309</name>
</gene>
<feature type="coiled-coil region" evidence="1">
    <location>
        <begin position="92"/>
        <end position="119"/>
    </location>
</feature>
<dbReference type="KEGG" id="eca:ECA2309"/>
<keyword evidence="1" id="KW-0175">Coiled coil</keyword>
<keyword evidence="3" id="KW-1185">Reference proteome</keyword>
<sequence length="239" mass="28077">MDTLIINLDQMVSMTSLEIADLTGKRHGNIVRDIRRMLDDLNTLNEIDSNLSQRTGVEEEVYLDDQGRQQPYYKLDRKHTFILVSGYSVQLRAKCFDHIDKLEREILRLEDQHKRVAIQSANRRGVTWGDFCKTHGLPAQRLMDILKQERRLFRVSPYNGEWSVNPHYEDCFRVIKRTDNRFSAKGINIRFNAKGLETFSAPEKLIKFHQKLVIRYGSDLDKQRLLQDEARMRKAGIIQ</sequence>
<evidence type="ECO:0000313" key="3">
    <source>
        <dbReference type="Proteomes" id="UP000007966"/>
    </source>
</evidence>
<proteinExistence type="predicted"/>
<name>Q6D4T1_PECAS</name>
<dbReference type="HOGENOM" id="CLU_100154_0_0_6"/>
<dbReference type="OrthoDB" id="79831at2"/>
<dbReference type="Proteomes" id="UP000007966">
    <property type="component" value="Chromosome"/>
</dbReference>
<dbReference type="GeneID" id="57208973"/>
<organism evidence="2 3">
    <name type="scientific">Pectobacterium atrosepticum (strain SCRI 1043 / ATCC BAA-672)</name>
    <name type="common">Erwinia carotovora subsp. atroseptica</name>
    <dbReference type="NCBI Taxonomy" id="218491"/>
    <lineage>
        <taxon>Bacteria</taxon>
        <taxon>Pseudomonadati</taxon>
        <taxon>Pseudomonadota</taxon>
        <taxon>Gammaproteobacteria</taxon>
        <taxon>Enterobacterales</taxon>
        <taxon>Pectobacteriaceae</taxon>
        <taxon>Pectobacterium</taxon>
    </lineage>
</organism>
<reference evidence="2" key="1">
    <citation type="submission" date="2004-02" db="EMBL/GenBank/DDBJ databases">
        <title>The genome sequence of the enterobacterial phytopathogen Erwinia carotovora subsp. atroseptica SCRI1043 and functional genomic identification of novel virulence factors.</title>
        <authorList>
            <person name="Bell K.S."/>
            <person name="Sebaihia M."/>
            <person name="Pritchard L."/>
            <person name="Holden M."/>
            <person name="Hyman L.J."/>
            <person name="Holeva M.C."/>
            <person name="Thomson N.R."/>
            <person name="Bentley S.D."/>
            <person name="Churcher C."/>
            <person name="Mungall K."/>
            <person name="Atkin R."/>
            <person name="Bason N."/>
            <person name="Brooks K."/>
            <person name="Chillingworth T."/>
            <person name="Clark K."/>
            <person name="Doggett J."/>
            <person name="Fraser A."/>
            <person name="Hance Z."/>
            <person name="Hauser H."/>
            <person name="Jagels K."/>
            <person name="Moule S."/>
            <person name="Norbertczak H."/>
            <person name="Ormond D."/>
            <person name="Price C."/>
            <person name="Quail M.A."/>
            <person name="Sanders M."/>
            <person name="Walker D."/>
            <person name="Whitehead S."/>
            <person name="Salmond G.P.C."/>
            <person name="Birch P.R.J."/>
            <person name="Barrell B.G."/>
            <person name="Parkhill J."/>
            <person name="Toth I.K."/>
        </authorList>
    </citation>
    <scope>NUCLEOTIDE SEQUENCE</scope>
    <source>
        <strain evidence="2">SCRI1043</strain>
    </source>
</reference>
<evidence type="ECO:0000256" key="1">
    <source>
        <dbReference type="SAM" id="Coils"/>
    </source>
</evidence>
<dbReference type="RefSeq" id="WP_011093866.1">
    <property type="nucleotide sequence ID" value="NC_004547.2"/>
</dbReference>
<dbReference type="InterPro" id="IPR014054">
    <property type="entry name" value="Phage_regulatory_Rha"/>
</dbReference>
<protein>
    <submittedName>
        <fullName evidence="2">Phage-related protein</fullName>
    </submittedName>
</protein>
<dbReference type="EMBL" id="BX950851">
    <property type="protein sequence ID" value="CAG75212.1"/>
    <property type="molecule type" value="Genomic_DNA"/>
</dbReference>
<dbReference type="AlphaFoldDB" id="Q6D4T1"/>
<evidence type="ECO:0000313" key="2">
    <source>
        <dbReference type="EMBL" id="CAG75212.1"/>
    </source>
</evidence>
<dbReference type="Pfam" id="PF09669">
    <property type="entry name" value="Phage_pRha"/>
    <property type="match status" value="1"/>
</dbReference>
<accession>Q6D4T1</accession>
<dbReference type="STRING" id="218491.ECA2309"/>